<reference evidence="1" key="1">
    <citation type="journal article" date="2015" name="Nature">
        <title>Complex archaea that bridge the gap between prokaryotes and eukaryotes.</title>
        <authorList>
            <person name="Spang A."/>
            <person name="Saw J.H."/>
            <person name="Jorgensen S.L."/>
            <person name="Zaremba-Niedzwiedzka K."/>
            <person name="Martijn J."/>
            <person name="Lind A.E."/>
            <person name="van Eijk R."/>
            <person name="Schleper C."/>
            <person name="Guy L."/>
            <person name="Ettema T.J."/>
        </authorList>
    </citation>
    <scope>NUCLEOTIDE SEQUENCE</scope>
</reference>
<organism evidence="1">
    <name type="scientific">marine sediment metagenome</name>
    <dbReference type="NCBI Taxonomy" id="412755"/>
    <lineage>
        <taxon>unclassified sequences</taxon>
        <taxon>metagenomes</taxon>
        <taxon>ecological metagenomes</taxon>
    </lineage>
</organism>
<comment type="caution">
    <text evidence="1">The sequence shown here is derived from an EMBL/GenBank/DDBJ whole genome shotgun (WGS) entry which is preliminary data.</text>
</comment>
<name>A0A0F8WM66_9ZZZZ</name>
<sequence length="88" mass="9686">TYTDPDGIGFFLYWAPEAENPRQYIDTRKVDLGRPFPEQIIVKDVMPAKASLCFKLTAYDAAGNESDWSGEACGWFGLTGPGGLVVRP</sequence>
<dbReference type="EMBL" id="LAZR01064299">
    <property type="protein sequence ID" value="KKK57793.1"/>
    <property type="molecule type" value="Genomic_DNA"/>
</dbReference>
<evidence type="ECO:0000313" key="1">
    <source>
        <dbReference type="EMBL" id="KKK57793.1"/>
    </source>
</evidence>
<gene>
    <name evidence="1" type="ORF">LCGC14_3050930</name>
</gene>
<feature type="non-terminal residue" evidence="1">
    <location>
        <position position="1"/>
    </location>
</feature>
<proteinExistence type="predicted"/>
<protein>
    <recommendedName>
        <fullName evidence="2">Fibronectin type-III domain-containing protein</fullName>
    </recommendedName>
</protein>
<evidence type="ECO:0008006" key="2">
    <source>
        <dbReference type="Google" id="ProtNLM"/>
    </source>
</evidence>
<dbReference type="AlphaFoldDB" id="A0A0F8WM66"/>
<accession>A0A0F8WM66</accession>